<evidence type="ECO:0000256" key="10">
    <source>
        <dbReference type="ARBA" id="ARBA00023212"/>
    </source>
</evidence>
<evidence type="ECO:0000256" key="3">
    <source>
        <dbReference type="ARBA" id="ARBA00008269"/>
    </source>
</evidence>
<dbReference type="Pfam" id="PF00443">
    <property type="entry name" value="UCH"/>
    <property type="match status" value="1"/>
</dbReference>
<feature type="domain" description="UBP-type" evidence="13">
    <location>
        <begin position="9"/>
        <end position="120"/>
    </location>
</feature>
<dbReference type="GO" id="GO:0016579">
    <property type="term" value="P:protein deubiquitination"/>
    <property type="evidence" value="ECO:0007669"/>
    <property type="project" value="InterPro"/>
</dbReference>
<dbReference type="GO" id="GO:0006897">
    <property type="term" value="P:endocytosis"/>
    <property type="evidence" value="ECO:0007669"/>
    <property type="project" value="UniProtKB-KW"/>
</dbReference>
<evidence type="ECO:0000256" key="9">
    <source>
        <dbReference type="ARBA" id="ARBA00022833"/>
    </source>
</evidence>
<dbReference type="InterPro" id="IPR001607">
    <property type="entry name" value="Znf_UBP"/>
</dbReference>
<dbReference type="SUPFAM" id="SSF57850">
    <property type="entry name" value="RING/U-box"/>
    <property type="match status" value="1"/>
</dbReference>
<organism evidence="15 16">
    <name type="scientific">Giardia muris</name>
    <dbReference type="NCBI Taxonomy" id="5742"/>
    <lineage>
        <taxon>Eukaryota</taxon>
        <taxon>Metamonada</taxon>
        <taxon>Diplomonadida</taxon>
        <taxon>Hexamitidae</taxon>
        <taxon>Giardiinae</taxon>
        <taxon>Giardia</taxon>
    </lineage>
</organism>
<dbReference type="GO" id="GO:0004843">
    <property type="term" value="F:cysteine-type deubiquitinase activity"/>
    <property type="evidence" value="ECO:0007669"/>
    <property type="project" value="InterPro"/>
</dbReference>
<dbReference type="InterPro" id="IPR006615">
    <property type="entry name" value="Pept_C19_DUSP"/>
</dbReference>
<comment type="caution">
    <text evidence="15">The sequence shown here is derived from an EMBL/GenBank/DDBJ whole genome shotgun (WGS) entry which is preliminary data.</text>
</comment>
<accession>A0A4Z1SPU7</accession>
<evidence type="ECO:0000256" key="5">
    <source>
        <dbReference type="ARBA" id="ARBA00022583"/>
    </source>
</evidence>
<dbReference type="Gene3D" id="3.90.70.10">
    <property type="entry name" value="Cysteine proteinases"/>
    <property type="match status" value="2"/>
</dbReference>
<dbReference type="AlphaFoldDB" id="A0A4Z1SPU7"/>
<reference evidence="15 16" key="1">
    <citation type="submission" date="2019-05" db="EMBL/GenBank/DDBJ databases">
        <title>The compact genome of Giardia muris reveals important steps in the evolution of intestinal protozoan parasites.</title>
        <authorList>
            <person name="Xu F."/>
            <person name="Jimenez-Gonzalez A."/>
            <person name="Einarsson E."/>
            <person name="Astvaldsson A."/>
            <person name="Peirasmaki D."/>
            <person name="Eckmann L."/>
            <person name="Andersson J.O."/>
            <person name="Svard S.G."/>
            <person name="Jerlstrom-Hultqvist J."/>
        </authorList>
    </citation>
    <scope>NUCLEOTIDE SEQUENCE [LARGE SCALE GENOMIC DNA]</scope>
    <source>
        <strain evidence="15 16">Roberts-Thomson</strain>
    </source>
</reference>
<evidence type="ECO:0000313" key="15">
    <source>
        <dbReference type="EMBL" id="TNJ27852.1"/>
    </source>
</evidence>
<dbReference type="OrthoDB" id="21192at2759"/>
<evidence type="ECO:0000259" key="14">
    <source>
        <dbReference type="PROSITE" id="PS51283"/>
    </source>
</evidence>
<feature type="domain" description="USP" evidence="12">
    <location>
        <begin position="217"/>
        <end position="917"/>
    </location>
</feature>
<keyword evidence="7" id="KW-0677">Repeat</keyword>
<proteinExistence type="inferred from homology"/>
<dbReference type="InterPro" id="IPR050164">
    <property type="entry name" value="Peptidase_C19"/>
</dbReference>
<dbReference type="VEuPathDB" id="GiardiaDB:GMRT_12660"/>
<dbReference type="InterPro" id="IPR028889">
    <property type="entry name" value="USP"/>
</dbReference>
<dbReference type="GO" id="GO:0008270">
    <property type="term" value="F:zinc ion binding"/>
    <property type="evidence" value="ECO:0007669"/>
    <property type="project" value="UniProtKB-KW"/>
</dbReference>
<dbReference type="GO" id="GO:0005634">
    <property type="term" value="C:nucleus"/>
    <property type="evidence" value="ECO:0007669"/>
    <property type="project" value="TreeGrafter"/>
</dbReference>
<evidence type="ECO:0000256" key="6">
    <source>
        <dbReference type="ARBA" id="ARBA00022723"/>
    </source>
</evidence>
<evidence type="ECO:0000256" key="4">
    <source>
        <dbReference type="ARBA" id="ARBA00022490"/>
    </source>
</evidence>
<evidence type="ECO:0000256" key="11">
    <source>
        <dbReference type="PROSITE-ProRule" id="PRU00502"/>
    </source>
</evidence>
<evidence type="ECO:0000313" key="16">
    <source>
        <dbReference type="Proteomes" id="UP000315496"/>
    </source>
</evidence>
<dbReference type="PROSITE" id="PS50235">
    <property type="entry name" value="USP_3"/>
    <property type="match status" value="1"/>
</dbReference>
<dbReference type="Gene3D" id="3.30.40.10">
    <property type="entry name" value="Zinc/RING finger domain, C3HC4 (zinc finger)"/>
    <property type="match status" value="1"/>
</dbReference>
<dbReference type="Gene3D" id="3.30.2230.10">
    <property type="entry name" value="DUSP-like"/>
    <property type="match status" value="1"/>
</dbReference>
<keyword evidence="16" id="KW-1185">Reference proteome</keyword>
<dbReference type="InterPro" id="IPR038765">
    <property type="entry name" value="Papain-like_cys_pep_sf"/>
</dbReference>
<comment type="subcellular location">
    <subcellularLocation>
        <location evidence="1">Cytoplasm</location>
        <location evidence="1">Cytoskeleton</location>
        <location evidence="1">Microtubule organizing center</location>
        <location evidence="1">Centrosome</location>
    </subcellularLocation>
    <subcellularLocation>
        <location evidence="2">Cytoplasm</location>
        <location evidence="2">Perinuclear region</location>
    </subcellularLocation>
</comment>
<evidence type="ECO:0000259" key="12">
    <source>
        <dbReference type="PROSITE" id="PS50235"/>
    </source>
</evidence>
<keyword evidence="4" id="KW-0963">Cytoplasm</keyword>
<dbReference type="GO" id="GO:0048471">
    <property type="term" value="C:perinuclear region of cytoplasm"/>
    <property type="evidence" value="ECO:0007669"/>
    <property type="project" value="UniProtKB-SubCell"/>
</dbReference>
<evidence type="ECO:0000259" key="13">
    <source>
        <dbReference type="PROSITE" id="PS50271"/>
    </source>
</evidence>
<dbReference type="Pfam" id="PF02148">
    <property type="entry name" value="zf-UBP"/>
    <property type="match status" value="1"/>
</dbReference>
<gene>
    <name evidence="15" type="ORF">GMRT_12660</name>
</gene>
<evidence type="ECO:0000256" key="2">
    <source>
        <dbReference type="ARBA" id="ARBA00004556"/>
    </source>
</evidence>
<dbReference type="GO" id="GO:0005813">
    <property type="term" value="C:centrosome"/>
    <property type="evidence" value="ECO:0007669"/>
    <property type="project" value="UniProtKB-SubCell"/>
</dbReference>
<dbReference type="PANTHER" id="PTHR24006">
    <property type="entry name" value="UBIQUITIN CARBOXYL-TERMINAL HYDROLASE"/>
    <property type="match status" value="1"/>
</dbReference>
<dbReference type="InterPro" id="IPR035927">
    <property type="entry name" value="DUSP-like_sf"/>
</dbReference>
<keyword evidence="6" id="KW-0479">Metal-binding</keyword>
<keyword evidence="8 11" id="KW-0863">Zinc-finger</keyword>
<dbReference type="InterPro" id="IPR001394">
    <property type="entry name" value="Peptidase_C19_UCH"/>
</dbReference>
<keyword evidence="15" id="KW-0378">Hydrolase</keyword>
<dbReference type="EMBL" id="VDLU01000003">
    <property type="protein sequence ID" value="TNJ27852.1"/>
    <property type="molecule type" value="Genomic_DNA"/>
</dbReference>
<keyword evidence="10" id="KW-0206">Cytoskeleton</keyword>
<dbReference type="SMART" id="SM00290">
    <property type="entry name" value="ZnF_UBP"/>
    <property type="match status" value="1"/>
</dbReference>
<name>A0A4Z1SPU7_GIAMU</name>
<evidence type="ECO:0000256" key="7">
    <source>
        <dbReference type="ARBA" id="ARBA00022737"/>
    </source>
</evidence>
<dbReference type="Proteomes" id="UP000315496">
    <property type="component" value="Chromosome 3"/>
</dbReference>
<dbReference type="PROSITE" id="PS50271">
    <property type="entry name" value="ZF_UBP"/>
    <property type="match status" value="1"/>
</dbReference>
<keyword evidence="5" id="KW-0254">Endocytosis</keyword>
<protein>
    <submittedName>
        <fullName evidence="15">Ubiquitin carboxyl-terminal hydrolase</fullName>
    </submittedName>
</protein>
<feature type="domain" description="DUSP" evidence="14">
    <location>
        <begin position="1080"/>
        <end position="1183"/>
    </location>
</feature>
<dbReference type="SUPFAM" id="SSF54001">
    <property type="entry name" value="Cysteine proteinases"/>
    <property type="match status" value="1"/>
</dbReference>
<dbReference type="GO" id="GO:0005829">
    <property type="term" value="C:cytosol"/>
    <property type="evidence" value="ECO:0007669"/>
    <property type="project" value="TreeGrafter"/>
</dbReference>
<evidence type="ECO:0000256" key="8">
    <source>
        <dbReference type="ARBA" id="ARBA00022771"/>
    </source>
</evidence>
<dbReference type="InterPro" id="IPR013083">
    <property type="entry name" value="Znf_RING/FYVE/PHD"/>
</dbReference>
<dbReference type="PROSITE" id="PS51283">
    <property type="entry name" value="DUSP"/>
    <property type="match status" value="1"/>
</dbReference>
<evidence type="ECO:0000256" key="1">
    <source>
        <dbReference type="ARBA" id="ARBA00004300"/>
    </source>
</evidence>
<comment type="similarity">
    <text evidence="3">Belongs to the peptidase C19 family. USP20/USP33 subfamily.</text>
</comment>
<keyword evidence="9" id="KW-0862">Zinc</keyword>
<dbReference type="SUPFAM" id="SSF143791">
    <property type="entry name" value="DUSP-like"/>
    <property type="match status" value="1"/>
</dbReference>
<sequence length="1192" mass="132980">MLSRDQLIVTCGHCESTFGHLLDVLTELQARRPLTQARCDAANCDIAQRRKLWVCCTCGKIYCGEEEHAHTGQHFEAESHCLFFCLQKHRLWCYRCYIYKDTAESQALIRGLIKEAQDAAKKLRTVSSAATSVSGSTTVNTPTSKAFKSEPVGLSLGAPVNLNRQPALKQTIRSRSLGVVLSSAELPATTTEITILGDEGQRTIGAGRIRQAAFSVIPLVNHANICYMNALLQVLAHLPVFAGYFAAMYALLVNFDTGCYAFLLQTFTAIMAALQGNTEYLAPLTGPLPSDTPVRLSSEAFTIAFLSQMSGCIVGDQQDAHEMQIGLLNLLGDALRQLRRPRACPNMFSYIASCQTTNRRVAYAPFGGIGLVTSLEPFIARSNERGEICTSELISMHMQSETRWFLEGSQTSLAASLSVSTNSTRGNAVGQSAIAEAVVDTLQTTSPHFSDSFEQAIAMAPSIVYQKDRNRVANLAELCSQLRAHCNIPLGASSNLVPRLFRGTLVHLFVCPECKTTYQLSESFFDLPLVYQPRTTLQAMLQDSFGKDFRQVTCNACHRSVKYEVRTYLYHCPPILVTLFKRYNRDDVDKDRSGQLSPEGFHALDLAPFLMDSSPHTTYESVVEQDVSGDFSPVQFVTKHIVYQLVRKLAHELTIMIYTHALPHDIPELVAALEYLQYSLEHYQIAALNPSSSQLLHDHYLRFSTEPRSPVPPLSALNVLSFTIINLSAYMFNALFSTLYLVMTDRQDDLLRVLTSHGSSLALPKALDSKTDPIHTILWLLIIDVKTIVPRMFLERVPQNQGFAAAEHAIQQSSSYLLAGSLNHEALDNLKHYKLLSNVDALQAGPPTYLLSSFVVHTNGNHYIAYVRGPSKKQESATSETDPTSQEDIWYCLNDDKVTTVNNPPVQDAYLAYYTQLSNPVANYLMMFMVAQLNRAARGQRVDPELETKLTSFFLIRDRMLRLLRGFLRDPLQLEYGTIAPRQTWLVPGDFIYFLHARVWPLSVDPPFGQDRLWKCMPLQPAQVARAYTVPGNFYYCLSAVFGGDLCDFILLEAGTALATRTLLGAGVILGLTRANRGIDTREEERSLYADLLGYTGSDDADHVVCTQWLAQWAKYLFENESRPIEFTTRGLHAGPEEVLVVIPRPGLKRHVDYELAPAHVWARLSALYPMRTACEILYRDLPLTTEENVAD</sequence>
<dbReference type="PANTHER" id="PTHR24006:SF827">
    <property type="entry name" value="UBIQUITIN CARBOXYL-TERMINAL HYDROLASE 34"/>
    <property type="match status" value="1"/>
</dbReference>